<organism evidence="3 4">
    <name type="scientific">Cannabis sativa</name>
    <name type="common">Hemp</name>
    <name type="synonym">Marijuana</name>
    <dbReference type="NCBI Taxonomy" id="3483"/>
    <lineage>
        <taxon>Eukaryota</taxon>
        <taxon>Viridiplantae</taxon>
        <taxon>Streptophyta</taxon>
        <taxon>Embryophyta</taxon>
        <taxon>Tracheophyta</taxon>
        <taxon>Spermatophyta</taxon>
        <taxon>Magnoliopsida</taxon>
        <taxon>eudicotyledons</taxon>
        <taxon>Gunneridae</taxon>
        <taxon>Pentapetalae</taxon>
        <taxon>rosids</taxon>
        <taxon>fabids</taxon>
        <taxon>Rosales</taxon>
        <taxon>Cannabaceae</taxon>
        <taxon>Cannabis</taxon>
    </lineage>
</organism>
<dbReference type="InterPro" id="IPR044730">
    <property type="entry name" value="RNase_H-like_dom_plant"/>
</dbReference>
<dbReference type="InterPro" id="IPR026960">
    <property type="entry name" value="RVT-Znf"/>
</dbReference>
<feature type="domain" description="RNase H type-1" evidence="1">
    <location>
        <begin position="116"/>
        <end position="209"/>
    </location>
</feature>
<dbReference type="EnsemblPlants" id="evm.model.04.1837">
    <property type="protein sequence ID" value="cds.evm.model.04.1837"/>
    <property type="gene ID" value="evm.TU.04.1837"/>
</dbReference>
<sequence>MEATNKAFLMKWAWKILTDKDSLWRHIMEAKYIKDQNFLDLEAKSSDSLLKKAILHARSYLHKGLCRKIGNRGATSICFNPWVLGGTLQPTPRLQASAGISLAISSFKIGWIMCNTDVAIGEAQSTGAAVFRNEEEVVTKILTSRICHCDPLAGEVADLCWGLEEVYKQGYKNVIFHSDSTNAVFAVQRKRHEVQTLQHNIQDLVNRFHISASNLNLWEEVTGSFTVRSAYALLQQAKTSNLQPDNSGFWLKLWQLKLPPMVKDFLWRVCTNSLPTRFQLSTKHVPIDPLCPLCMAAPETAIHVLVRCVFAQQCWRQTRVTTVGIAAMTFSG</sequence>
<accession>A0A803PES3</accession>
<evidence type="ECO:0000259" key="2">
    <source>
        <dbReference type="Pfam" id="PF13966"/>
    </source>
</evidence>
<dbReference type="Pfam" id="PF13966">
    <property type="entry name" value="zf-RVT"/>
    <property type="match status" value="1"/>
</dbReference>
<protein>
    <recommendedName>
        <fullName evidence="5">Reverse transcriptase zinc-binding domain-containing protein</fullName>
    </recommendedName>
</protein>
<keyword evidence="4" id="KW-1185">Reference proteome</keyword>
<reference evidence="3" key="1">
    <citation type="submission" date="2018-11" db="EMBL/GenBank/DDBJ databases">
        <authorList>
            <person name="Grassa J C."/>
        </authorList>
    </citation>
    <scope>NUCLEOTIDE SEQUENCE [LARGE SCALE GENOMIC DNA]</scope>
</reference>
<reference evidence="3" key="2">
    <citation type="submission" date="2021-03" db="UniProtKB">
        <authorList>
            <consortium name="EnsemblPlants"/>
        </authorList>
    </citation>
    <scope>IDENTIFICATION</scope>
</reference>
<evidence type="ECO:0000313" key="3">
    <source>
        <dbReference type="EnsemblPlants" id="cds.evm.model.04.1837"/>
    </source>
</evidence>
<dbReference type="EMBL" id="UZAU01000400">
    <property type="status" value="NOT_ANNOTATED_CDS"/>
    <property type="molecule type" value="Genomic_DNA"/>
</dbReference>
<evidence type="ECO:0000313" key="4">
    <source>
        <dbReference type="Proteomes" id="UP000596661"/>
    </source>
</evidence>
<evidence type="ECO:0008006" key="5">
    <source>
        <dbReference type="Google" id="ProtNLM"/>
    </source>
</evidence>
<dbReference type="AlphaFoldDB" id="A0A803PES3"/>
<evidence type="ECO:0000259" key="1">
    <source>
        <dbReference type="Pfam" id="PF13456"/>
    </source>
</evidence>
<dbReference type="Proteomes" id="UP000596661">
    <property type="component" value="Chromosome 4"/>
</dbReference>
<dbReference type="Gramene" id="evm.model.04.1837">
    <property type="protein sequence ID" value="cds.evm.model.04.1837"/>
    <property type="gene ID" value="evm.TU.04.1837"/>
</dbReference>
<dbReference type="GO" id="GO:0004523">
    <property type="term" value="F:RNA-DNA hybrid ribonuclease activity"/>
    <property type="evidence" value="ECO:0007669"/>
    <property type="project" value="InterPro"/>
</dbReference>
<dbReference type="Pfam" id="PF13456">
    <property type="entry name" value="RVT_3"/>
    <property type="match status" value="1"/>
</dbReference>
<dbReference type="InterPro" id="IPR002156">
    <property type="entry name" value="RNaseH_domain"/>
</dbReference>
<name>A0A803PES3_CANSA</name>
<dbReference type="GO" id="GO:0003676">
    <property type="term" value="F:nucleic acid binding"/>
    <property type="evidence" value="ECO:0007669"/>
    <property type="project" value="InterPro"/>
</dbReference>
<dbReference type="CDD" id="cd06222">
    <property type="entry name" value="RNase_H_like"/>
    <property type="match status" value="1"/>
</dbReference>
<proteinExistence type="predicted"/>
<feature type="domain" description="Reverse transcriptase zinc-binding" evidence="2">
    <location>
        <begin position="225"/>
        <end position="315"/>
    </location>
</feature>